<evidence type="ECO:0000313" key="1">
    <source>
        <dbReference type="EMBL" id="KAK1867129.1"/>
    </source>
</evidence>
<name>A0ACC3CB04_PYRYE</name>
<protein>
    <submittedName>
        <fullName evidence="1">Uncharacterized protein</fullName>
    </submittedName>
</protein>
<dbReference type="EMBL" id="CM020620">
    <property type="protein sequence ID" value="KAK1867129.1"/>
    <property type="molecule type" value="Genomic_DNA"/>
</dbReference>
<proteinExistence type="predicted"/>
<comment type="caution">
    <text evidence="1">The sequence shown here is derived from an EMBL/GenBank/DDBJ whole genome shotgun (WGS) entry which is preliminary data.</text>
</comment>
<sequence>MVIVHPPPGWAPRRDMTYGDMGGLTVNRPIRQQVVGGRGAFFEVLVEQRSRTVDEFRVECDRFDARYLPRSPLPLAGGGGGGLVAAPAANGTAATAVALSGPAAAVERLYWRGVPTRTPTYGADSPGSLFEQPIAGTWDLSRLATLLRSAAGSIPGVTDPFLYFGTFGATFAWHTEDADLHGINYIHTGAPKTWYAIPPADRPRFERLAANLYGGHAGGCRQFLRHKQCLMTPELLSRHGVDVVRATHPAGTFAVVFAGVYHAGFNHGWNVAESVNFGSVSWLRGPGRAAVACRCRPDSVSLDIAALEAAVFSSSSAAPPRPTGGGGGKAKAGRAGSGGRPGGGSKGGGGGEGWDSAGPPRRRRPAPPPPGSTAEDAAYIRELAAEVVDLQRTITGVTAMVAASAAGEVAAALPPPPHRGGSTPPAGEPLAAADAGTAVAPAATPADPPAAQANGAAAAAAGTLTPPPARVRPRSPDGRGGTPRSSPSAAGGGSPAPAAKLGAPPLAGGGSPVSIASAGAITTPSATRAGATLPTTVATATRPTALRSTATSAATLLRLSTRISLLQTAILARRPASKRARPRAGLPALGDAAVARLARASRAAILAAKRPPRPAAPAGRVPSSPEETTVAATAAGAGSASAVGVATVAGATPPARARLPPARRLEPMAWYTVPLGGRYPPCRLFRGEAPKWRPPPFPFLPHLRAQR</sequence>
<keyword evidence="2" id="KW-1185">Reference proteome</keyword>
<evidence type="ECO:0000313" key="2">
    <source>
        <dbReference type="Proteomes" id="UP000798662"/>
    </source>
</evidence>
<reference evidence="1" key="1">
    <citation type="submission" date="2019-11" db="EMBL/GenBank/DDBJ databases">
        <title>Nori genome reveals adaptations in red seaweeds to the harsh intertidal environment.</title>
        <authorList>
            <person name="Wang D."/>
            <person name="Mao Y."/>
        </authorList>
    </citation>
    <scope>NUCLEOTIDE SEQUENCE</scope>
    <source>
        <tissue evidence="1">Gametophyte</tissue>
    </source>
</reference>
<accession>A0ACC3CB04</accession>
<gene>
    <name evidence="1" type="ORF">I4F81_009638</name>
</gene>
<organism evidence="1 2">
    <name type="scientific">Pyropia yezoensis</name>
    <name type="common">Susabi-nori</name>
    <name type="synonym">Porphyra yezoensis</name>
    <dbReference type="NCBI Taxonomy" id="2788"/>
    <lineage>
        <taxon>Eukaryota</taxon>
        <taxon>Rhodophyta</taxon>
        <taxon>Bangiophyceae</taxon>
        <taxon>Bangiales</taxon>
        <taxon>Bangiaceae</taxon>
        <taxon>Pyropia</taxon>
    </lineage>
</organism>
<dbReference type="Proteomes" id="UP000798662">
    <property type="component" value="Chromosome 3"/>
</dbReference>